<dbReference type="Gene3D" id="6.10.250.3120">
    <property type="match status" value="1"/>
</dbReference>
<dbReference type="SUPFAM" id="SSF50156">
    <property type="entry name" value="PDZ domain-like"/>
    <property type="match status" value="1"/>
</dbReference>
<feature type="region of interest" description="Disordered" evidence="9">
    <location>
        <begin position="987"/>
        <end position="1065"/>
    </location>
</feature>
<evidence type="ECO:0000256" key="1">
    <source>
        <dbReference type="ARBA" id="ARBA00004245"/>
    </source>
</evidence>
<feature type="region of interest" description="Disordered" evidence="9">
    <location>
        <begin position="222"/>
        <end position="285"/>
    </location>
</feature>
<feature type="compositionally biased region" description="Basic and acidic residues" evidence="9">
    <location>
        <begin position="1368"/>
        <end position="1379"/>
    </location>
</feature>
<gene>
    <name evidence="14 15 16" type="primary">shroom2a</name>
</gene>
<keyword evidence="3" id="KW-0963">Cytoplasm</keyword>
<evidence type="ECO:0000313" key="15">
    <source>
        <dbReference type="RefSeq" id="XP_045543194.1"/>
    </source>
</evidence>
<keyword evidence="8" id="KW-0175">Coiled coil</keyword>
<feature type="region of interest" description="Disordered" evidence="9">
    <location>
        <begin position="748"/>
        <end position="796"/>
    </location>
</feature>
<feature type="compositionally biased region" description="Basic and acidic residues" evidence="9">
    <location>
        <begin position="312"/>
        <end position="329"/>
    </location>
</feature>
<feature type="compositionally biased region" description="Basic and acidic residues" evidence="9">
    <location>
        <begin position="1080"/>
        <end position="1090"/>
    </location>
</feature>
<name>A0ABM3C9G2_SALSA</name>
<feature type="region of interest" description="Disordered" evidence="9">
    <location>
        <begin position="1427"/>
        <end position="1460"/>
    </location>
</feature>
<keyword evidence="13" id="KW-1185">Reference proteome</keyword>
<accession>A0ABM3C9G2</accession>
<dbReference type="PANTHER" id="PTHR15012:SF8">
    <property type="entry name" value="PROTEIN SHROOM2"/>
    <property type="match status" value="1"/>
</dbReference>
<evidence type="ECO:0000256" key="6">
    <source>
        <dbReference type="ARBA" id="ARBA00023212"/>
    </source>
</evidence>
<protein>
    <submittedName>
        <fullName evidence="14 15">Protein Shroom2 isoform X1</fullName>
    </submittedName>
</protein>
<feature type="compositionally biased region" description="Polar residues" evidence="9">
    <location>
        <begin position="1043"/>
        <end position="1061"/>
    </location>
</feature>
<feature type="compositionally biased region" description="Low complexity" evidence="9">
    <location>
        <begin position="193"/>
        <end position="202"/>
    </location>
</feature>
<feature type="region of interest" description="Disordered" evidence="9">
    <location>
        <begin position="1505"/>
        <end position="1530"/>
    </location>
</feature>
<evidence type="ECO:0000259" key="12">
    <source>
        <dbReference type="PROSITE" id="PS51307"/>
    </source>
</evidence>
<feature type="compositionally biased region" description="Polar residues" evidence="9">
    <location>
        <begin position="649"/>
        <end position="665"/>
    </location>
</feature>
<feature type="domain" description="PDZ" evidence="10">
    <location>
        <begin position="38"/>
        <end position="119"/>
    </location>
</feature>
<feature type="compositionally biased region" description="Basic and acidic residues" evidence="9">
    <location>
        <begin position="1216"/>
        <end position="1233"/>
    </location>
</feature>
<feature type="region of interest" description="Disordered" evidence="9">
    <location>
        <begin position="818"/>
        <end position="870"/>
    </location>
</feature>
<dbReference type="Proteomes" id="UP001652741">
    <property type="component" value="Chromosome ssa10"/>
</dbReference>
<feature type="compositionally biased region" description="Polar residues" evidence="9">
    <location>
        <begin position="1147"/>
        <end position="1164"/>
    </location>
</feature>
<feature type="region of interest" description="Disordered" evidence="9">
    <location>
        <begin position="570"/>
        <end position="674"/>
    </location>
</feature>
<dbReference type="Gene3D" id="2.30.42.10">
    <property type="match status" value="1"/>
</dbReference>
<proteinExistence type="inferred from homology"/>
<dbReference type="RefSeq" id="XP_045543193.1">
    <property type="nucleotide sequence ID" value="XM_045687237.1"/>
</dbReference>
<keyword evidence="6" id="KW-0206">Cytoskeleton</keyword>
<dbReference type="Pfam" id="PF00595">
    <property type="entry name" value="PDZ"/>
    <property type="match status" value="1"/>
</dbReference>
<feature type="compositionally biased region" description="Low complexity" evidence="9">
    <location>
        <begin position="781"/>
        <end position="792"/>
    </location>
</feature>
<evidence type="ECO:0000256" key="8">
    <source>
        <dbReference type="SAM" id="Coils"/>
    </source>
</evidence>
<dbReference type="Pfam" id="PF08687">
    <property type="entry name" value="ASD2"/>
    <property type="match status" value="1"/>
</dbReference>
<feature type="compositionally biased region" description="Basic and acidic residues" evidence="9">
    <location>
        <begin position="570"/>
        <end position="588"/>
    </location>
</feature>
<evidence type="ECO:0000256" key="3">
    <source>
        <dbReference type="ARBA" id="ARBA00022490"/>
    </source>
</evidence>
<feature type="compositionally biased region" description="Basic and acidic residues" evidence="9">
    <location>
        <begin position="1009"/>
        <end position="1023"/>
    </location>
</feature>
<dbReference type="Pfam" id="PF08688">
    <property type="entry name" value="ASD1"/>
    <property type="match status" value="1"/>
</dbReference>
<feature type="compositionally biased region" description="Basic and acidic residues" evidence="9">
    <location>
        <begin position="935"/>
        <end position="962"/>
    </location>
</feature>
<feature type="compositionally biased region" description="Polar residues" evidence="9">
    <location>
        <begin position="832"/>
        <end position="851"/>
    </location>
</feature>
<feature type="region of interest" description="Disordered" evidence="9">
    <location>
        <begin position="153"/>
        <end position="210"/>
    </location>
</feature>
<feature type="compositionally biased region" description="Pro residues" evidence="9">
    <location>
        <begin position="1383"/>
        <end position="1399"/>
    </location>
</feature>
<feature type="coiled-coil region" evidence="8">
    <location>
        <begin position="1556"/>
        <end position="1610"/>
    </location>
</feature>
<organism evidence="13 16">
    <name type="scientific">Salmo salar</name>
    <name type="common">Atlantic salmon</name>
    <dbReference type="NCBI Taxonomy" id="8030"/>
    <lineage>
        <taxon>Eukaryota</taxon>
        <taxon>Metazoa</taxon>
        <taxon>Chordata</taxon>
        <taxon>Craniata</taxon>
        <taxon>Vertebrata</taxon>
        <taxon>Euteleostomi</taxon>
        <taxon>Actinopterygii</taxon>
        <taxon>Neopterygii</taxon>
        <taxon>Teleostei</taxon>
        <taxon>Protacanthopterygii</taxon>
        <taxon>Salmoniformes</taxon>
        <taxon>Salmonidae</taxon>
        <taxon>Salmoninae</taxon>
        <taxon>Salmo</taxon>
    </lineage>
</organism>
<evidence type="ECO:0000256" key="9">
    <source>
        <dbReference type="SAM" id="MobiDB-lite"/>
    </source>
</evidence>
<feature type="coiled-coil region" evidence="8">
    <location>
        <begin position="1651"/>
        <end position="1707"/>
    </location>
</feature>
<feature type="compositionally biased region" description="Polar residues" evidence="9">
    <location>
        <begin position="1180"/>
        <end position="1197"/>
    </location>
</feature>
<dbReference type="CDD" id="cd06750">
    <property type="entry name" value="PDZ_shroom2_3_4-like"/>
    <property type="match status" value="1"/>
</dbReference>
<evidence type="ECO:0000259" key="10">
    <source>
        <dbReference type="PROSITE" id="PS50106"/>
    </source>
</evidence>
<dbReference type="RefSeq" id="XP_045543194.1">
    <property type="nucleotide sequence ID" value="XM_045687238.1"/>
</dbReference>
<feature type="compositionally biased region" description="Basic and acidic residues" evidence="9">
    <location>
        <begin position="623"/>
        <end position="636"/>
    </location>
</feature>
<dbReference type="PROSITE" id="PS51306">
    <property type="entry name" value="ASD1"/>
    <property type="match status" value="1"/>
</dbReference>
<feature type="region of interest" description="Disordered" evidence="9">
    <location>
        <begin position="1080"/>
        <end position="1103"/>
    </location>
</feature>
<evidence type="ECO:0000256" key="4">
    <source>
        <dbReference type="ARBA" id="ARBA00022701"/>
    </source>
</evidence>
<dbReference type="GeneID" id="106613419"/>
<evidence type="ECO:0000256" key="7">
    <source>
        <dbReference type="PROSITE-ProRule" id="PRU00637"/>
    </source>
</evidence>
<keyword evidence="5 7" id="KW-0009">Actin-binding</keyword>
<reference evidence="14 15" key="1">
    <citation type="submission" date="2025-05" db="UniProtKB">
        <authorList>
            <consortium name="RefSeq"/>
        </authorList>
    </citation>
    <scope>IDENTIFICATION</scope>
</reference>
<feature type="compositionally biased region" description="Basic residues" evidence="9">
    <location>
        <begin position="1509"/>
        <end position="1518"/>
    </location>
</feature>
<dbReference type="PROSITE" id="PS50106">
    <property type="entry name" value="PDZ"/>
    <property type="match status" value="1"/>
</dbReference>
<dbReference type="InterPro" id="IPR036034">
    <property type="entry name" value="PDZ_sf"/>
</dbReference>
<feature type="domain" description="ASD2" evidence="12">
    <location>
        <begin position="1464"/>
        <end position="1760"/>
    </location>
</feature>
<dbReference type="InterPro" id="IPR014800">
    <property type="entry name" value="ASD1_dom"/>
</dbReference>
<evidence type="ECO:0000313" key="13">
    <source>
        <dbReference type="Proteomes" id="UP001652741"/>
    </source>
</evidence>
<evidence type="ECO:0000256" key="2">
    <source>
        <dbReference type="ARBA" id="ARBA00006469"/>
    </source>
</evidence>
<feature type="compositionally biased region" description="Polar residues" evidence="9">
    <location>
        <begin position="1427"/>
        <end position="1439"/>
    </location>
</feature>
<feature type="region of interest" description="Disordered" evidence="9">
    <location>
        <begin position="304"/>
        <end position="395"/>
    </location>
</feature>
<feature type="domain" description="ASD1" evidence="11">
    <location>
        <begin position="797"/>
        <end position="893"/>
    </location>
</feature>
<evidence type="ECO:0000313" key="16">
    <source>
        <dbReference type="RefSeq" id="XP_045543196.1"/>
    </source>
</evidence>
<sequence length="1767" mass="195635">MDTLDSRSEPRYSEGDHNHWLMEKPEDLDQRSREGWRLVDVLLSGGAPWGFTLKGGREHQEPLLITKVEEGSKAAAVSLQVGDEMVNINQVPLSGYRQEAICLVKGSYKTLNLVVKRNMTMVDLVATGQMPSETDVHVARSFLNKILRSSMRRNESVSRPHSWHATKFNESQSETAKTQSPPLPVWQTRYDASSSSTNLSSSGWDQNQTNLRRVSDQFSSLGSMDSLDVSHHPYPPGHLSPGRLSPVKSNTSTEHLGGGKRDSAYSSFSTNSGTPDYTLSKTPDYNLPKSNAASTENMLYEVSQWESGGRPSNDRHSLSSEAVRQDERPGYLQLAVGHGASMGRDSPRTEEQSGPGFSHSFSSARASCGPVWHVPDKKKTSDPSPPPPPVRSDSFAATKSHEKVLVIACPEGPGAHTQPKAHGKALDKGMDNIVPPYISPKNCHQNQVNCNKLCSLSSSDVRQGQPPPTYLPCHQRQYSNESSLYSHPRTWSVPKQQNVSGCYSSMQELPTNYNTQNTQLYSQTTNYNTQNTQLYSQTPDSTEDSWYYCVTARQPGQPVTQALLVKTDERKGGGGREEGVEGCGERRSAVSIVQGGRDKKSLTPLGSGVTKAKYQPLQPLNNKDSKGYSRQDDGSRHKQPATICPSAVLDTSTGQPSLKRNNSPNAEPHYMSYPPRRQSLQPLQQDTIHHQEMLPDSQICPQTTSGLSNSGLVPRDCSTGETVDLSSNQCTMTDRFATTLRNEIQMRRAQLQKSKSAASLSGPCEAEEDHEVPEVWRPKDTTSSSDGSSTSTYKDHLKEAQARVLKATSFRRRDLEPVLLEHPGSEAGSPPDYSSSGLGRSDNSNPLSNLSEGLPARSGSAQSQVTRIGSRKRFTMEKKVRCFSEPDKINEVGVEEDLTPTEAAGALLNRHSTARPAFTRPLPKTALPGPVEDCGEGKQIARGDCDMSSGRKEQRECQGQDHRQQALLELQRLGTFAEYETTWNTQKKAAETRGSGRSQSADNILDPGGDDRTKPAPVHERSRSSPSTDFYDKSHVPGRKSAEYSQLESQPTQQDNNTTARLSDRCRVGEFRGTVKREKALEPLELKDFPEPPLPVTNEESPDIRSTAALYDPLPVTSAPCPAYHRATSISYQSLETDLLPSDESYTEPQTSIPQLYTQLQPGTRRTGPVSPPRQDHSKYPQNTHSQESLSGSQGRASASHVPVSSHFASGPTHSPRGDSEQSRGLVEREQEAVHQVVPSNPGSALPALPSMECHRSPSPQFAPPQLTDKPPVSLQQHHDNPVSLSVCLHYDQNNRMENVMEPTTVRKVPIKIVHSESEKEKESRQYLLRQSHSTVEEAQGPGLVPLSSLGTSAAPEQSYSLFCAYSRQREQGSEREKTLAPPSNPAPELPTPLPPYQTPTPEMDLEQHRDTHMGPLRVHNSQMAVLATSPPSRQTTSDPDPPSGNCVSLPVSLPHSEEDVKREQLARDIMNKDQSLADILDKSRRRTTMDLMEGLFPQGEVLLEGKERRKVSPKHSSQRPSEDRGEGDSVAAAVALVTSSTYYSTSAPKAELLIKLKDMQEREGLEEELEEESADELDHDLANKKQELVDSLSRKLQVLREARESLQEDVHDNNALGEEVEATVQQVCKPNQLDKFRMFIGDLDKVVSLLLSLSGRLARVENALNSLEEGTSPEERRTLTDKRKLLIQQHEDAKELKENLDRRERVVYNILASYLPEESLTDYQHFVKMKSALIIEQRKLEDKIKLGEEQLKCLMDSLPLEQRMSL</sequence>
<feature type="region of interest" description="Disordered" evidence="9">
    <location>
        <begin position="918"/>
        <end position="962"/>
    </location>
</feature>
<feature type="compositionally biased region" description="Polar residues" evidence="9">
    <location>
        <begin position="168"/>
        <end position="180"/>
    </location>
</feature>
<dbReference type="RefSeq" id="XP_045543196.1">
    <property type="nucleotide sequence ID" value="XM_045687240.1"/>
</dbReference>
<evidence type="ECO:0000313" key="14">
    <source>
        <dbReference type="RefSeq" id="XP_045543193.1"/>
    </source>
</evidence>
<dbReference type="SMART" id="SM00228">
    <property type="entry name" value="PDZ"/>
    <property type="match status" value="1"/>
</dbReference>
<dbReference type="PANTHER" id="PTHR15012">
    <property type="entry name" value="APICAL PROTEIN/SHROOM-RELATED"/>
    <property type="match status" value="1"/>
</dbReference>
<evidence type="ECO:0000259" key="11">
    <source>
        <dbReference type="PROSITE" id="PS51306"/>
    </source>
</evidence>
<feature type="compositionally biased region" description="Polar residues" evidence="9">
    <location>
        <begin position="264"/>
        <end position="285"/>
    </location>
</feature>
<dbReference type="InterPro" id="IPR014799">
    <property type="entry name" value="ASD2_dom"/>
</dbReference>
<feature type="region of interest" description="Disordered" evidence="9">
    <location>
        <begin position="1141"/>
        <end position="1279"/>
    </location>
</feature>
<comment type="subcellular location">
    <subcellularLocation>
        <location evidence="1">Cytoplasm</location>
        <location evidence="1">Cytoskeleton</location>
    </subcellularLocation>
</comment>
<comment type="similarity">
    <text evidence="2">Belongs to the shroom family.</text>
</comment>
<dbReference type="InterPro" id="IPR001478">
    <property type="entry name" value="PDZ"/>
</dbReference>
<dbReference type="InterPro" id="IPR027685">
    <property type="entry name" value="Shroom_fam"/>
</dbReference>
<evidence type="ECO:0000256" key="5">
    <source>
        <dbReference type="ARBA" id="ARBA00023203"/>
    </source>
</evidence>
<dbReference type="PROSITE" id="PS51307">
    <property type="entry name" value="ASD2"/>
    <property type="match status" value="1"/>
</dbReference>
<keyword evidence="4" id="KW-0493">Microtubule</keyword>
<feature type="region of interest" description="Disordered" evidence="9">
    <location>
        <begin position="1368"/>
        <end position="1404"/>
    </location>
</feature>